<dbReference type="GO" id="GO:0009236">
    <property type="term" value="P:cobalamin biosynthetic process"/>
    <property type="evidence" value="ECO:0007669"/>
    <property type="project" value="UniProtKB-UniRule"/>
</dbReference>
<comment type="caution">
    <text evidence="12">The sequence shown here is derived from an EMBL/GenBank/DDBJ whole genome shotgun (WGS) entry which is preliminary data.</text>
</comment>
<keyword evidence="8 9" id="KW-0315">Glutamine amidotransferase</keyword>
<dbReference type="Pfam" id="PF01656">
    <property type="entry name" value="CbiA"/>
    <property type="match status" value="1"/>
</dbReference>
<keyword evidence="5 9" id="KW-0547">Nucleotide-binding</keyword>
<dbReference type="NCBIfam" id="NF002204">
    <property type="entry name" value="PRK01077.1"/>
    <property type="match status" value="1"/>
</dbReference>
<keyword evidence="3 9" id="KW-0169">Cobalamin biosynthesis</keyword>
<dbReference type="Proteomes" id="UP000077786">
    <property type="component" value="Unassembled WGS sequence"/>
</dbReference>
<evidence type="ECO:0000256" key="9">
    <source>
        <dbReference type="HAMAP-Rule" id="MF_00027"/>
    </source>
</evidence>
<comment type="similarity">
    <text evidence="9">Belongs to the CobB/CbiA family.</text>
</comment>
<comment type="cofactor">
    <cofactor evidence="1 9">
        <name>Mg(2+)</name>
        <dbReference type="ChEBI" id="CHEBI:18420"/>
    </cofactor>
</comment>
<dbReference type="InterPro" id="IPR004484">
    <property type="entry name" value="CbiA/CobB_synth"/>
</dbReference>
<dbReference type="InterPro" id="IPR002586">
    <property type="entry name" value="CobQ/CobB/MinD/ParA_Nub-bd_dom"/>
</dbReference>
<evidence type="ECO:0000256" key="5">
    <source>
        <dbReference type="ARBA" id="ARBA00022741"/>
    </source>
</evidence>
<dbReference type="GO" id="GO:0005524">
    <property type="term" value="F:ATP binding"/>
    <property type="evidence" value="ECO:0007669"/>
    <property type="project" value="UniProtKB-UniRule"/>
</dbReference>
<evidence type="ECO:0000256" key="1">
    <source>
        <dbReference type="ARBA" id="ARBA00001946"/>
    </source>
</evidence>
<keyword evidence="4 9" id="KW-0436">Ligase</keyword>
<feature type="site" description="Increases nucleophilicity of active site Cys" evidence="9">
    <location>
        <position position="430"/>
    </location>
</feature>
<evidence type="ECO:0000259" key="10">
    <source>
        <dbReference type="Pfam" id="PF01656"/>
    </source>
</evidence>
<name>A0A1B6VKD4_9PROT</name>
<dbReference type="HAMAP" id="MF_00027">
    <property type="entry name" value="CobB_CbiA"/>
    <property type="match status" value="1"/>
</dbReference>
<evidence type="ECO:0000313" key="12">
    <source>
        <dbReference type="EMBL" id="OAJ67654.1"/>
    </source>
</evidence>
<evidence type="ECO:0000256" key="6">
    <source>
        <dbReference type="ARBA" id="ARBA00022840"/>
    </source>
</evidence>
<feature type="active site" description="Nucleophile" evidence="9">
    <location>
        <position position="327"/>
    </location>
</feature>
<organism evidence="12 13">
    <name type="scientific">Gluconobacter cerinus</name>
    <dbReference type="NCBI Taxonomy" id="38307"/>
    <lineage>
        <taxon>Bacteria</taxon>
        <taxon>Pseudomonadati</taxon>
        <taxon>Pseudomonadota</taxon>
        <taxon>Alphaproteobacteria</taxon>
        <taxon>Acetobacterales</taxon>
        <taxon>Acetobacteraceae</taxon>
        <taxon>Gluconobacter</taxon>
    </lineage>
</organism>
<dbReference type="Gene3D" id="3.40.50.880">
    <property type="match status" value="1"/>
</dbReference>
<comment type="catalytic activity">
    <reaction evidence="9">
        <text>cob(II)yrinate + 2 L-glutamine + 2 ATP + 2 H2O = cob(II)yrinate a,c diamide + 2 L-glutamate + 2 ADP + 2 phosphate + 2 H(+)</text>
        <dbReference type="Rhea" id="RHEA:26289"/>
        <dbReference type="ChEBI" id="CHEBI:15377"/>
        <dbReference type="ChEBI" id="CHEBI:15378"/>
        <dbReference type="ChEBI" id="CHEBI:29985"/>
        <dbReference type="ChEBI" id="CHEBI:30616"/>
        <dbReference type="ChEBI" id="CHEBI:43474"/>
        <dbReference type="ChEBI" id="CHEBI:58359"/>
        <dbReference type="ChEBI" id="CHEBI:58537"/>
        <dbReference type="ChEBI" id="CHEBI:58894"/>
        <dbReference type="ChEBI" id="CHEBI:456216"/>
        <dbReference type="EC" id="6.3.5.11"/>
    </reaction>
</comment>
<dbReference type="PANTHER" id="PTHR43873:SF1">
    <property type="entry name" value="COBYRINATE A,C-DIAMIDE SYNTHASE"/>
    <property type="match status" value="1"/>
</dbReference>
<evidence type="ECO:0000256" key="7">
    <source>
        <dbReference type="ARBA" id="ARBA00022842"/>
    </source>
</evidence>
<evidence type="ECO:0000256" key="2">
    <source>
        <dbReference type="ARBA" id="ARBA00006205"/>
    </source>
</evidence>
<comment type="function">
    <text evidence="9">Catalyzes the ATP-dependent amidation of the two carboxylate groups at positions a and c of cobyrinate, using either L-glutamine or ammonia as the nitrogen source.</text>
</comment>
<proteinExistence type="inferred from homology"/>
<comment type="miscellaneous">
    <text evidence="9">The a and c carboxylates of cobyrinate are activated for nucleophilic attack via formation of a phosphorylated intermediate by ATP. CbiA catalyzes first the amidation of the c-carboxylate, and then that of the a-carboxylate.</text>
</comment>
<evidence type="ECO:0000313" key="13">
    <source>
        <dbReference type="Proteomes" id="UP000077786"/>
    </source>
</evidence>
<comment type="similarity">
    <text evidence="2">Belongs to the CobB/CobQ family. CobQ subfamily.</text>
</comment>
<dbReference type="Pfam" id="PF07685">
    <property type="entry name" value="GATase_3"/>
    <property type="match status" value="1"/>
</dbReference>
<dbReference type="CDD" id="cd05388">
    <property type="entry name" value="CobB_N"/>
    <property type="match status" value="1"/>
</dbReference>
<dbReference type="AlphaFoldDB" id="A0A1B6VKD4"/>
<dbReference type="OrthoDB" id="9764035at2"/>
<dbReference type="InterPro" id="IPR027417">
    <property type="entry name" value="P-loop_NTPase"/>
</dbReference>
<dbReference type="InterPro" id="IPR029062">
    <property type="entry name" value="Class_I_gatase-like"/>
</dbReference>
<keyword evidence="7 9" id="KW-0460">Magnesium</keyword>
<feature type="domain" description="CobB/CobQ-like glutamine amidotransferase" evidence="11">
    <location>
        <begin position="245"/>
        <end position="436"/>
    </location>
</feature>
<keyword evidence="6 9" id="KW-0067">ATP-binding</keyword>
<protein>
    <recommendedName>
        <fullName evidence="9">Cobyrinate a,c-diamide synthase</fullName>
        <ecNumber evidence="9">6.3.5.11</ecNumber>
    </recommendedName>
    <alternativeName>
        <fullName evidence="9">Cobyrinic acid a,c-diamide synthetase</fullName>
    </alternativeName>
</protein>
<evidence type="ECO:0000256" key="8">
    <source>
        <dbReference type="ARBA" id="ARBA00022962"/>
    </source>
</evidence>
<reference evidence="12 13" key="1">
    <citation type="submission" date="2016-03" db="EMBL/GenBank/DDBJ databases">
        <title>Draft genome sequence of Gluconobacter cerinus strain CECT 9110.</title>
        <authorList>
            <person name="Sainz F."/>
            <person name="Mas A."/>
            <person name="Torija M.J."/>
        </authorList>
    </citation>
    <scope>NUCLEOTIDE SEQUENCE [LARGE SCALE GENOMIC DNA]</scope>
    <source>
        <strain evidence="12 13">CECT 9110</strain>
    </source>
</reference>
<dbReference type="Gene3D" id="3.40.50.300">
    <property type="entry name" value="P-loop containing nucleotide triphosphate hydrolases"/>
    <property type="match status" value="1"/>
</dbReference>
<dbReference type="PATRIC" id="fig|38307.3.peg.1749"/>
<comment type="pathway">
    <text evidence="9">Cofactor biosynthesis; adenosylcobalamin biosynthesis; cob(II)yrinate a,c-diamide from sirohydrochlorin (anaerobic route): step 10/10.</text>
</comment>
<dbReference type="RefSeq" id="WP_064274570.1">
    <property type="nucleotide sequence ID" value="NZ_LUTU01000007.1"/>
</dbReference>
<accession>A0A1B6VKD4</accession>
<dbReference type="PANTHER" id="PTHR43873">
    <property type="entry name" value="COBYRINATE A,C-DIAMIDE SYNTHASE"/>
    <property type="match status" value="1"/>
</dbReference>
<dbReference type="SUPFAM" id="SSF52540">
    <property type="entry name" value="P-loop containing nucleoside triphosphate hydrolases"/>
    <property type="match status" value="1"/>
</dbReference>
<dbReference type="NCBIfam" id="TIGR00379">
    <property type="entry name" value="cobB"/>
    <property type="match status" value="1"/>
</dbReference>
<dbReference type="GO" id="GO:0042242">
    <property type="term" value="F:cobyrinic acid a,c-diamide synthase activity"/>
    <property type="evidence" value="ECO:0007669"/>
    <property type="project" value="UniProtKB-UniRule"/>
</dbReference>
<comment type="domain">
    <text evidence="9">Comprises of two domains. The C-terminal domain contains the binding site for glutamine and catalyzes the hydrolysis of this substrate to glutamate and ammonia. The N-terminal domain is anticipated to bind ATP and cobyrinate and catalyzes the ultimate synthesis of the diamide product. The ammonia produced via the glutaminase domain is probably translocated to the adjacent domain via a molecular tunnel, where it reacts with an activated intermediate.</text>
</comment>
<dbReference type="SUPFAM" id="SSF52317">
    <property type="entry name" value="Class I glutamine amidotransferase-like"/>
    <property type="match status" value="1"/>
</dbReference>
<dbReference type="UniPathway" id="UPA00148">
    <property type="reaction ID" value="UER00231"/>
</dbReference>
<feature type="domain" description="CobQ/CobB/MinD/ParA nucleotide binding" evidence="10">
    <location>
        <begin position="5"/>
        <end position="191"/>
    </location>
</feature>
<dbReference type="EMBL" id="LUTU01000007">
    <property type="protein sequence ID" value="OAJ67654.1"/>
    <property type="molecule type" value="Genomic_DNA"/>
</dbReference>
<sequence length="438" mass="46292">MTRAIMIAAPRSGGGKTTATLGILSALRARNIEIQAAKTGPDYIDPAFHEVVTGRSSMNLDSWVMTPELLESMLARAAEGADLLVVESAMGLFDGLLGPADARGAPSDIAARFGIPVILVLDVSGQGQSAAAIAHGFATLDPALHVAGVILNQVASPRHLAMAREAILAAGIPVLGAYMRDTTLKLPERHLGLVQAREQDTLKDLLVSLRERTEGSLDLDAVVAAAKPLNVQDHGCVAISPPGQKIAVADDAAFSFLYGHVAQSWKNAGAELVPFSPLADQGPDEDCDVCWLPGGYPELHAAQLAVSRHFQSRLVKFSETRPVHGECGGFMALGEFLEDANGVTHKMVGLLGHGTSFAKRKMNLGYREAILATDCALGSKGSIFRGHEFHYACVIQAGTDEPLATLRDGYGNDLGMAGGCRGLVSGSFFHVMARRDRK</sequence>
<dbReference type="PROSITE" id="PS51274">
    <property type="entry name" value="GATASE_COBBQ"/>
    <property type="match status" value="1"/>
</dbReference>
<gene>
    <name evidence="9" type="primary">cbiA</name>
    <name evidence="12" type="ORF">A0123_01696</name>
</gene>
<evidence type="ECO:0000256" key="4">
    <source>
        <dbReference type="ARBA" id="ARBA00022598"/>
    </source>
</evidence>
<evidence type="ECO:0000259" key="11">
    <source>
        <dbReference type="Pfam" id="PF07685"/>
    </source>
</evidence>
<dbReference type="InterPro" id="IPR011698">
    <property type="entry name" value="GATase_3"/>
</dbReference>
<evidence type="ECO:0000256" key="3">
    <source>
        <dbReference type="ARBA" id="ARBA00022573"/>
    </source>
</evidence>
<dbReference type="EC" id="6.3.5.11" evidence="9"/>